<comment type="caution">
    <text evidence="1">The sequence shown here is derived from an EMBL/GenBank/DDBJ whole genome shotgun (WGS) entry which is preliminary data.</text>
</comment>
<dbReference type="EMBL" id="MCFA01000027">
    <property type="protein sequence ID" value="ORY15174.1"/>
    <property type="molecule type" value="Genomic_DNA"/>
</dbReference>
<sequence>MVIFRDLQDEMAQITAHMDTLETASKRSKSRMVYNWDRIKGLLERLQGVRGALQFLIQMLQLFEPLQITQSLGGSEHLAMLPSIPTDYADASVLEASRLLNTWSHERYAIKGSGLPRLIHTWKLEGITVGFSHSLSSLGYSITFNIKNELALRNQQPLHKIRFMAEQFIVLYDVGDRRAWLVDGATAILHLVNATLREYFHDDVIGKPLFQLKQLEAGNFAFKNRSDAVRVLTSQETRALRLFETLPGPQASYKCFGDVVDTICRTLEMVFDSPVARCSSQDSRTTLQGLDFVELATPDDPLSTRSTSLKTTGQCWLAFVRSIGAMALFGRGFSRMVQPNSTTSDCGSWTKVPKGRDYLSVRTSDLKSVMEMEELKLRLKADVKMSQPCKCADMESPNRGCSQVHYIRPLLGSKKTHKKRKDWTGVELLEDSDAVVLGIAPHNGIRRKIKRCTPTWKFGHSRE</sequence>
<keyword evidence="2" id="KW-1185">Reference proteome</keyword>
<dbReference type="OrthoDB" id="1577640at2759"/>
<dbReference type="Proteomes" id="UP000193144">
    <property type="component" value="Unassembled WGS sequence"/>
</dbReference>
<proteinExistence type="predicted"/>
<name>A0A1Y1ZY98_9PLEO</name>
<organism evidence="1 2">
    <name type="scientific">Clohesyomyces aquaticus</name>
    <dbReference type="NCBI Taxonomy" id="1231657"/>
    <lineage>
        <taxon>Eukaryota</taxon>
        <taxon>Fungi</taxon>
        <taxon>Dikarya</taxon>
        <taxon>Ascomycota</taxon>
        <taxon>Pezizomycotina</taxon>
        <taxon>Dothideomycetes</taxon>
        <taxon>Pleosporomycetidae</taxon>
        <taxon>Pleosporales</taxon>
        <taxon>Lindgomycetaceae</taxon>
        <taxon>Clohesyomyces</taxon>
    </lineage>
</organism>
<protein>
    <submittedName>
        <fullName evidence="1">Uncharacterized protein</fullName>
    </submittedName>
</protein>
<dbReference type="AlphaFoldDB" id="A0A1Y1ZY98"/>
<evidence type="ECO:0000313" key="2">
    <source>
        <dbReference type="Proteomes" id="UP000193144"/>
    </source>
</evidence>
<reference evidence="1 2" key="1">
    <citation type="submission" date="2016-07" db="EMBL/GenBank/DDBJ databases">
        <title>Pervasive Adenine N6-methylation of Active Genes in Fungi.</title>
        <authorList>
            <consortium name="DOE Joint Genome Institute"/>
            <person name="Mondo S.J."/>
            <person name="Dannebaum R.O."/>
            <person name="Kuo R.C."/>
            <person name="Labutti K."/>
            <person name="Haridas S."/>
            <person name="Kuo A."/>
            <person name="Salamov A."/>
            <person name="Ahrendt S.R."/>
            <person name="Lipzen A."/>
            <person name="Sullivan W."/>
            <person name="Andreopoulos W.B."/>
            <person name="Clum A."/>
            <person name="Lindquist E."/>
            <person name="Daum C."/>
            <person name="Ramamoorthy G.K."/>
            <person name="Gryganskyi A."/>
            <person name="Culley D."/>
            <person name="Magnuson J.K."/>
            <person name="James T.Y."/>
            <person name="O'Malley M.A."/>
            <person name="Stajich J.E."/>
            <person name="Spatafora J.W."/>
            <person name="Visel A."/>
            <person name="Grigoriev I.V."/>
        </authorList>
    </citation>
    <scope>NUCLEOTIDE SEQUENCE [LARGE SCALE GENOMIC DNA]</scope>
    <source>
        <strain evidence="1 2">CBS 115471</strain>
    </source>
</reference>
<evidence type="ECO:0000313" key="1">
    <source>
        <dbReference type="EMBL" id="ORY15174.1"/>
    </source>
</evidence>
<accession>A0A1Y1ZY98</accession>
<dbReference type="STRING" id="1231657.A0A1Y1ZY98"/>
<gene>
    <name evidence="1" type="ORF">BCR34DRAFT_191008</name>
</gene>